<keyword evidence="2" id="KW-1185">Reference proteome</keyword>
<evidence type="ECO:0000313" key="1">
    <source>
        <dbReference type="Ensembl" id="ENSSMRP00000013368.1"/>
    </source>
</evidence>
<dbReference type="InterPro" id="IPR036390">
    <property type="entry name" value="WH_DNA-bd_sf"/>
</dbReference>
<organism evidence="1 2">
    <name type="scientific">Salvator merianae</name>
    <name type="common">Argentine black and white tegu</name>
    <name type="synonym">Tupinambis merianae</name>
    <dbReference type="NCBI Taxonomy" id="96440"/>
    <lineage>
        <taxon>Eukaryota</taxon>
        <taxon>Metazoa</taxon>
        <taxon>Chordata</taxon>
        <taxon>Craniata</taxon>
        <taxon>Vertebrata</taxon>
        <taxon>Euteleostomi</taxon>
        <taxon>Lepidosauria</taxon>
        <taxon>Squamata</taxon>
        <taxon>Bifurcata</taxon>
        <taxon>Unidentata</taxon>
        <taxon>Episquamata</taxon>
        <taxon>Laterata</taxon>
        <taxon>Teiioidea</taxon>
        <taxon>Teiidae</taxon>
        <taxon>Salvator</taxon>
    </lineage>
</organism>
<name>A0A8D0BWD7_SALMN</name>
<reference evidence="1" key="1">
    <citation type="submission" date="2025-08" db="UniProtKB">
        <authorList>
            <consortium name="Ensembl"/>
        </authorList>
    </citation>
    <scope>IDENTIFICATION</scope>
</reference>
<proteinExistence type="predicted"/>
<dbReference type="AlphaFoldDB" id="A0A8D0BWD7"/>
<dbReference type="InterPro" id="IPR036388">
    <property type="entry name" value="WH-like_DNA-bd_sf"/>
</dbReference>
<dbReference type="SUPFAM" id="SSF46785">
    <property type="entry name" value="Winged helix' DNA-binding domain"/>
    <property type="match status" value="1"/>
</dbReference>
<dbReference type="Proteomes" id="UP000694421">
    <property type="component" value="Unplaced"/>
</dbReference>
<protein>
    <submittedName>
        <fullName evidence="1">Uncharacterized protein</fullName>
    </submittedName>
</protein>
<dbReference type="Gene3D" id="1.10.10.10">
    <property type="entry name" value="Winged helix-like DNA-binding domain superfamily/Winged helix DNA-binding domain"/>
    <property type="match status" value="1"/>
</dbReference>
<dbReference type="Ensembl" id="ENSSMRT00000015572.1">
    <property type="protein sequence ID" value="ENSSMRP00000013368.1"/>
    <property type="gene ID" value="ENSSMRG00000010400.1"/>
</dbReference>
<evidence type="ECO:0000313" key="2">
    <source>
        <dbReference type="Proteomes" id="UP000694421"/>
    </source>
</evidence>
<accession>A0A8D0BWD7</accession>
<reference evidence="1" key="2">
    <citation type="submission" date="2025-09" db="UniProtKB">
        <authorList>
            <consortium name="Ensembl"/>
        </authorList>
    </citation>
    <scope>IDENTIFICATION</scope>
</reference>
<sequence>MAWFESATAFCSVGIRRGLSVLQVDSGNYPGLSWEDNDKMLFHILWNLWGMNYFVVVLL</sequence>